<dbReference type="EMBL" id="MJFZ01001231">
    <property type="protein sequence ID" value="RAW22713.1"/>
    <property type="molecule type" value="Genomic_DNA"/>
</dbReference>
<dbReference type="VEuPathDB" id="FungiDB:PC110_g22653"/>
<dbReference type="AlphaFoldDB" id="A0A329R8H6"/>
<sequence>MLHAFGLLFICYDEPSEYLFPLASRFAESELPGNQPYSQDEAVLYWDKLLEDEDDSSEPPQKRERKRPSIASYITEVIRDILKATPPALSATVTPNMTSHSIRRGAAAYANASPKLAIQWISTRGAWLLESLTKAFAYIGTTASEDQSVAKVLTGYQAPDVPVVTPTIRDLKQRLPVLDYGQLVTLRDDLYRHVLGFQDARFNVSLDVVDATFASLLMHLETIRTATENARANSFVSRYLHELQRGIAATNSLLGCEDML</sequence>
<name>A0A329R8H6_9STRA</name>
<dbReference type="Proteomes" id="UP000251314">
    <property type="component" value="Unassembled WGS sequence"/>
</dbReference>
<protein>
    <submittedName>
        <fullName evidence="1">Uncharacterized protein</fullName>
    </submittedName>
</protein>
<evidence type="ECO:0000313" key="3">
    <source>
        <dbReference type="Proteomes" id="UP000251314"/>
    </source>
</evidence>
<organism evidence="1 3">
    <name type="scientific">Phytophthora cactorum</name>
    <dbReference type="NCBI Taxonomy" id="29920"/>
    <lineage>
        <taxon>Eukaryota</taxon>
        <taxon>Sar</taxon>
        <taxon>Stramenopiles</taxon>
        <taxon>Oomycota</taxon>
        <taxon>Peronosporomycetes</taxon>
        <taxon>Peronosporales</taxon>
        <taxon>Peronosporaceae</taxon>
        <taxon>Phytophthora</taxon>
    </lineage>
</organism>
<proteinExistence type="predicted"/>
<dbReference type="STRING" id="29920.A0A329R8H6"/>
<gene>
    <name evidence="2" type="ORF">PC110_g20846</name>
    <name evidence="1" type="ORF">PC110_g22653</name>
</gene>
<dbReference type="VEuPathDB" id="FungiDB:PC110_g20846"/>
<evidence type="ECO:0000313" key="1">
    <source>
        <dbReference type="EMBL" id="RAW20904.1"/>
    </source>
</evidence>
<dbReference type="OrthoDB" id="126267at2759"/>
<accession>A0A329R8H6</accession>
<comment type="caution">
    <text evidence="1">The sequence shown here is derived from an EMBL/GenBank/DDBJ whole genome shotgun (WGS) entry which is preliminary data.</text>
</comment>
<keyword evidence="3" id="KW-1185">Reference proteome</keyword>
<evidence type="ECO:0000313" key="2">
    <source>
        <dbReference type="EMBL" id="RAW22713.1"/>
    </source>
</evidence>
<dbReference type="EMBL" id="MJFZ01002246">
    <property type="protein sequence ID" value="RAW20904.1"/>
    <property type="molecule type" value="Genomic_DNA"/>
</dbReference>
<reference evidence="1 3" key="1">
    <citation type="submission" date="2018-01" db="EMBL/GenBank/DDBJ databases">
        <title>Draft genome of the strawberry crown rot pathogen Phytophthora cactorum.</title>
        <authorList>
            <person name="Armitage A.D."/>
            <person name="Lysoe E."/>
            <person name="Nellist C.F."/>
            <person name="Harrison R.J."/>
            <person name="Brurberg M.B."/>
        </authorList>
    </citation>
    <scope>NUCLEOTIDE SEQUENCE [LARGE SCALE GENOMIC DNA]</scope>
    <source>
        <strain evidence="1 3">10300</strain>
    </source>
</reference>